<feature type="compositionally biased region" description="Acidic residues" evidence="1">
    <location>
        <begin position="95"/>
        <end position="109"/>
    </location>
</feature>
<keyword evidence="3" id="KW-1185">Reference proteome</keyword>
<accession>S5VY68</accession>
<organism evidence="2 3">
    <name type="scientific">Streptomyces collinus (strain DSM 40733 / Tue 365)</name>
    <dbReference type="NCBI Taxonomy" id="1214242"/>
    <lineage>
        <taxon>Bacteria</taxon>
        <taxon>Bacillati</taxon>
        <taxon>Actinomycetota</taxon>
        <taxon>Actinomycetes</taxon>
        <taxon>Kitasatosporales</taxon>
        <taxon>Streptomycetaceae</taxon>
        <taxon>Streptomyces</taxon>
    </lineage>
</organism>
<dbReference type="STRING" id="1214242.B446_30630"/>
<dbReference type="RefSeq" id="WP_020943340.1">
    <property type="nucleotide sequence ID" value="NC_021985.1"/>
</dbReference>
<dbReference type="InterPro" id="IPR011989">
    <property type="entry name" value="ARM-like"/>
</dbReference>
<dbReference type="Gene3D" id="1.25.10.10">
    <property type="entry name" value="Leucine-rich Repeat Variant"/>
    <property type="match status" value="2"/>
</dbReference>
<dbReference type="HOGENOM" id="CLU_021965_0_0_11"/>
<feature type="region of interest" description="Disordered" evidence="1">
    <location>
        <begin position="95"/>
        <end position="116"/>
    </location>
</feature>
<name>S5VY68_STRC3</name>
<dbReference type="KEGG" id="sci:B446_30630"/>
<proteinExistence type="predicted"/>
<dbReference type="SUPFAM" id="SSF48371">
    <property type="entry name" value="ARM repeat"/>
    <property type="match status" value="2"/>
</dbReference>
<dbReference type="eggNOG" id="COG1413">
    <property type="taxonomic scope" value="Bacteria"/>
</dbReference>
<dbReference type="EMBL" id="CP006259">
    <property type="protein sequence ID" value="AGS72930.1"/>
    <property type="molecule type" value="Genomic_DNA"/>
</dbReference>
<reference evidence="2 3" key="2">
    <citation type="journal article" date="2013" name="J. Biotechnol.">
        <title>Complete genome sequence of the kirromycin producer Streptomyces collinus Tu 365 consisting of a linear chromosome and two linear plasmids.</title>
        <authorList>
            <person name="Ruckert C."/>
            <person name="Szczepanowski R."/>
            <person name="Albersmeier A."/>
            <person name="Goesmann A."/>
            <person name="Iftime D."/>
            <person name="Musiol E.M."/>
            <person name="Blin K."/>
            <person name="Wohlleben W."/>
            <person name="Puhler A."/>
            <person name="Kalinowski J."/>
            <person name="Weber T."/>
        </authorList>
    </citation>
    <scope>NUCLEOTIDE SEQUENCE [LARGE SCALE GENOMIC DNA]</scope>
    <source>
        <strain evidence="3">DSM 40733 / Tue 365</strain>
    </source>
</reference>
<evidence type="ECO:0008006" key="4">
    <source>
        <dbReference type="Google" id="ProtNLM"/>
    </source>
</evidence>
<gene>
    <name evidence="2" type="ORF">B446_30630</name>
</gene>
<dbReference type="PATRIC" id="fig|1214242.5.peg.6272"/>
<dbReference type="Proteomes" id="UP000015423">
    <property type="component" value="Chromosome"/>
</dbReference>
<evidence type="ECO:0000313" key="2">
    <source>
        <dbReference type="EMBL" id="AGS72930.1"/>
    </source>
</evidence>
<dbReference type="AlphaFoldDB" id="S5VY68"/>
<sequence length="709" mass="75400">MFRGIDDVDWASMGHAYTKSATDVPELLWGLASDDPERREIALDGMYGAVHHQGDVYDSTVACVPFLFELIAHPSAGDRGAVIGLLCSIAHASEEDEGPVGDEGDDGGPDGDAFAGEFDEDRHEEWQRHFFVARDMVRERAGTFLGLLDDPDPGVRAAAPGALARLHPDPALVFGALCDRVPAETDPGAARALARALGTLALRHPGGPGAEAARVLRDLVSGTPDPQLRMTALARLARCAPGALPPDAAGIALDVLRLARETDGLGPPPAAPERPHTDTLISHVRELEEEHRRSLGLDGTAELVDELHTALGDRVDVRFPLLVGQLGSPSRRQRRQAVGVAGRLLTGWRAPDDEPLLALARLLADDDLRLQKEVLSELRYLAPAAHRVSGAVAAYLESWDSRPPETGTPFRELAVGMAFEVLALQGDDRIVPALTHVLEVVEIPERLSRWIEALGPEAAAPLAPVLHGRLAGLDPRAPGTGLDHLVRALAALGHEESVPLLLGVLGDAAHVRTTEEVLSALSRYGSLAAEAAPLVRRLWRDGALADRHRIHVAEALWSLTGDAEAVLPVVDDALSAPTWWQWSAAIRLTEALGTAGAALAPRLRGLIAADHSPARSAVALWRITDNPEDVLPVLLDQWPATPAERPTMAACLTAMGPAAAPALPLIRAELASPRRHNNNGGSRGNMRYDVAADVALLADCRRIVAGTGG</sequence>
<reference evidence="3" key="1">
    <citation type="submission" date="2012-10" db="EMBL/GenBank/DDBJ databases">
        <title>The complete genome sequence of Streptomyces collinus Tu 365.</title>
        <authorList>
            <person name="Ruckert C."/>
            <person name="Szczepanowski R."/>
            <person name="Goesmann A."/>
            <person name="Pross E.K."/>
            <person name="Musiol E.M."/>
            <person name="Blin K."/>
            <person name="Wohlleben W."/>
            <person name="Puhler A."/>
            <person name="Weber T."/>
            <person name="Kalinowski J."/>
        </authorList>
    </citation>
    <scope>NUCLEOTIDE SEQUENCE [LARGE SCALE GENOMIC DNA]</scope>
    <source>
        <strain evidence="3">DSM 40733 / Tue 365</strain>
    </source>
</reference>
<evidence type="ECO:0000313" key="3">
    <source>
        <dbReference type="Proteomes" id="UP000015423"/>
    </source>
</evidence>
<dbReference type="InterPro" id="IPR016024">
    <property type="entry name" value="ARM-type_fold"/>
</dbReference>
<evidence type="ECO:0000256" key="1">
    <source>
        <dbReference type="SAM" id="MobiDB-lite"/>
    </source>
</evidence>
<protein>
    <recommendedName>
        <fullName evidence="4">PBS lyase</fullName>
    </recommendedName>
</protein>